<dbReference type="EMBL" id="LQOJ01000031">
    <property type="protein sequence ID" value="ORV04360.1"/>
    <property type="molecule type" value="Genomic_DNA"/>
</dbReference>
<dbReference type="STRING" id="1793.AWC04_09460"/>
<accession>A0A1X1RF27</accession>
<dbReference type="Proteomes" id="UP000193484">
    <property type="component" value="Unassembled WGS sequence"/>
</dbReference>
<evidence type="ECO:0000259" key="1">
    <source>
        <dbReference type="Pfam" id="PF00501"/>
    </source>
</evidence>
<dbReference type="InterPro" id="IPR042099">
    <property type="entry name" value="ANL_N_sf"/>
</dbReference>
<sequence length="449" mass="48334">MSDPDAPDPLALADYAPGAGVELSDAQRWPGMTATQRAALAAVRGDPNAPPWRHRAGHRLDAAALARAREPLPHTGWLAEHLGIARRLPAYRRYPKLAALQDFPLLTRDHLRADIAAFVPLDADLDRMVTGSSSGTTGAALMIPDDVEDVARTFWLLVRLLAAHGIAWAPDPDRLALAYLVWQRQAFTYASLVPGFGDAAMARLNLDPRDWDPSARDSFLRRWDPQLLSGSPPSLAALLDSPAADRLHPLAIVSGAQHLSAGLRAALQHRFGVPVFDIYGLHETRPIAVSPDGGPFRLLPTRVHVEVVDDRGRPLPAGERGELVVTSGANPLLPLVRYRTGDYGRLVHLDGAVAIAELEGRADVVFTAADGSAVPCVDLTQQLQDAGALGWVVEQSGDGVRATVCGGDDRDVAARLRLIFGTPVPVRTVDSLADLGEGKPRRYRVLPRP</sequence>
<protein>
    <submittedName>
        <fullName evidence="2">CoF synthetase</fullName>
    </submittedName>
</protein>
<name>A0A1X1RF27_MYCFA</name>
<evidence type="ECO:0000313" key="3">
    <source>
        <dbReference type="Proteomes" id="UP000193484"/>
    </source>
</evidence>
<comment type="caution">
    <text evidence="2">The sequence shown here is derived from an EMBL/GenBank/DDBJ whole genome shotgun (WGS) entry which is preliminary data.</text>
</comment>
<dbReference type="AlphaFoldDB" id="A0A1X1RF27"/>
<dbReference type="RefSeq" id="WP_085095391.1">
    <property type="nucleotide sequence ID" value="NZ_AP022603.1"/>
</dbReference>
<dbReference type="InterPro" id="IPR000873">
    <property type="entry name" value="AMP-dep_synth/lig_dom"/>
</dbReference>
<dbReference type="OrthoDB" id="580775at2"/>
<reference evidence="2 3" key="1">
    <citation type="submission" date="2016-01" db="EMBL/GenBank/DDBJ databases">
        <title>The new phylogeny of the genus Mycobacterium.</title>
        <authorList>
            <person name="Tarcisio F."/>
            <person name="Conor M."/>
            <person name="Antonella G."/>
            <person name="Elisabetta G."/>
            <person name="Giulia F.S."/>
            <person name="Sara T."/>
            <person name="Anna F."/>
            <person name="Clotilde B."/>
            <person name="Roberto B."/>
            <person name="Veronica D.S."/>
            <person name="Fabio R."/>
            <person name="Monica P."/>
            <person name="Olivier J."/>
            <person name="Enrico T."/>
            <person name="Nicola S."/>
        </authorList>
    </citation>
    <scope>NUCLEOTIDE SEQUENCE [LARGE SCALE GENOMIC DNA]</scope>
    <source>
        <strain evidence="2 3">DSM 44179</strain>
    </source>
</reference>
<keyword evidence="3" id="KW-1185">Reference proteome</keyword>
<dbReference type="PANTHER" id="PTHR36932:SF1">
    <property type="entry name" value="CAPSULAR POLYSACCHARIDE BIOSYNTHESIS PROTEIN"/>
    <property type="match status" value="1"/>
</dbReference>
<feature type="domain" description="AMP-dependent synthetase/ligase" evidence="1">
    <location>
        <begin position="214"/>
        <end position="326"/>
    </location>
</feature>
<organism evidence="2 3">
    <name type="scientific">Mycolicibacterium fallax</name>
    <name type="common">Mycobacterium fallax</name>
    <dbReference type="NCBI Taxonomy" id="1793"/>
    <lineage>
        <taxon>Bacteria</taxon>
        <taxon>Bacillati</taxon>
        <taxon>Actinomycetota</taxon>
        <taxon>Actinomycetes</taxon>
        <taxon>Mycobacteriales</taxon>
        <taxon>Mycobacteriaceae</taxon>
        <taxon>Mycolicibacterium</taxon>
    </lineage>
</organism>
<dbReference type="InterPro" id="IPR053158">
    <property type="entry name" value="CapK_Type1_Caps_Biosynth"/>
</dbReference>
<proteinExistence type="predicted"/>
<dbReference type="PANTHER" id="PTHR36932">
    <property type="entry name" value="CAPSULAR POLYSACCHARIDE BIOSYNTHESIS PROTEIN"/>
    <property type="match status" value="1"/>
</dbReference>
<evidence type="ECO:0000313" key="2">
    <source>
        <dbReference type="EMBL" id="ORV04360.1"/>
    </source>
</evidence>
<dbReference type="Pfam" id="PF00501">
    <property type="entry name" value="AMP-binding"/>
    <property type="match status" value="1"/>
</dbReference>
<dbReference type="SUPFAM" id="SSF56801">
    <property type="entry name" value="Acetyl-CoA synthetase-like"/>
    <property type="match status" value="1"/>
</dbReference>
<gene>
    <name evidence="2" type="ORF">AWC04_09460</name>
</gene>
<dbReference type="Gene3D" id="3.40.50.12780">
    <property type="entry name" value="N-terminal domain of ligase-like"/>
    <property type="match status" value="1"/>
</dbReference>